<dbReference type="GeneID" id="63641447"/>
<dbReference type="PANTHER" id="PTHR43395:SF10">
    <property type="entry name" value="CHEMOTAXIS PROTEIN CHEA"/>
    <property type="match status" value="1"/>
</dbReference>
<organism evidence="18 19">
    <name type="scientific">Borreliella valaisiana VS116</name>
    <dbReference type="NCBI Taxonomy" id="445987"/>
    <lineage>
        <taxon>Bacteria</taxon>
        <taxon>Pseudomonadati</taxon>
        <taxon>Spirochaetota</taxon>
        <taxon>Spirochaetia</taxon>
        <taxon>Spirochaetales</taxon>
        <taxon>Borreliaceae</taxon>
        <taxon>Borreliella</taxon>
    </lineage>
</organism>
<dbReference type="PRINTS" id="PR00344">
    <property type="entry name" value="BCTRLSENSOR"/>
</dbReference>
<evidence type="ECO:0000259" key="15">
    <source>
        <dbReference type="PROSITE" id="PS50109"/>
    </source>
</evidence>
<keyword evidence="5" id="KW-0963">Cytoplasm</keyword>
<dbReference type="EMBL" id="ABCY02000001">
    <property type="protein sequence ID" value="EEF82080.1"/>
    <property type="molecule type" value="Genomic_DNA"/>
</dbReference>
<evidence type="ECO:0000259" key="16">
    <source>
        <dbReference type="PROSITE" id="PS50851"/>
    </source>
</evidence>
<dbReference type="Proteomes" id="UP000006163">
    <property type="component" value="Unassembled WGS sequence"/>
</dbReference>
<dbReference type="InterPro" id="IPR010808">
    <property type="entry name" value="CheA_P2-bd"/>
</dbReference>
<keyword evidence="11" id="KW-0067">ATP-binding</keyword>
<dbReference type="InterPro" id="IPR037052">
    <property type="entry name" value="CheA-like_P2_sf"/>
</dbReference>
<dbReference type="SUPFAM" id="SSF55052">
    <property type="entry name" value="CheY-binding domain of CheA"/>
    <property type="match status" value="2"/>
</dbReference>
<dbReference type="InterPro" id="IPR036890">
    <property type="entry name" value="HATPase_C_sf"/>
</dbReference>
<dbReference type="GO" id="GO:0006935">
    <property type="term" value="P:chemotaxis"/>
    <property type="evidence" value="ECO:0007669"/>
    <property type="project" value="UniProtKB-KW"/>
</dbReference>
<name>D6RW21_BORVA</name>
<feature type="domain" description="Histidine kinase" evidence="15">
    <location>
        <begin position="484"/>
        <end position="729"/>
    </location>
</feature>
<dbReference type="Pfam" id="PF01627">
    <property type="entry name" value="Hpt"/>
    <property type="match status" value="1"/>
</dbReference>
<dbReference type="SUPFAM" id="SSF55874">
    <property type="entry name" value="ATPase domain of HSP90 chaperone/DNA topoisomerase II/histidine kinase"/>
    <property type="match status" value="1"/>
</dbReference>
<evidence type="ECO:0000256" key="14">
    <source>
        <dbReference type="PROSITE-ProRule" id="PRU00110"/>
    </source>
</evidence>
<gene>
    <name evidence="18" type="ORF">BVAVS116_0687</name>
</gene>
<evidence type="ECO:0000313" key="19">
    <source>
        <dbReference type="Proteomes" id="UP000006163"/>
    </source>
</evidence>
<dbReference type="AlphaFoldDB" id="D6RW21"/>
<dbReference type="PROSITE" id="PS50851">
    <property type="entry name" value="CHEW"/>
    <property type="match status" value="1"/>
</dbReference>
<dbReference type="Pfam" id="PF02518">
    <property type="entry name" value="HATPase_c"/>
    <property type="match status" value="1"/>
</dbReference>
<comment type="catalytic activity">
    <reaction evidence="1">
        <text>ATP + protein L-histidine = ADP + protein N-phospho-L-histidine.</text>
        <dbReference type="EC" id="2.7.13.3"/>
    </reaction>
</comment>
<dbReference type="Pfam" id="PF02895">
    <property type="entry name" value="H-kinase_dim"/>
    <property type="match status" value="1"/>
</dbReference>
<evidence type="ECO:0000256" key="7">
    <source>
        <dbReference type="ARBA" id="ARBA00022553"/>
    </source>
</evidence>
<dbReference type="CDD" id="cd00731">
    <property type="entry name" value="CheA_reg"/>
    <property type="match status" value="1"/>
</dbReference>
<dbReference type="InterPro" id="IPR008207">
    <property type="entry name" value="Sig_transdc_His_kin_Hpt_dom"/>
</dbReference>
<dbReference type="PROSITE" id="PS50109">
    <property type="entry name" value="HIS_KIN"/>
    <property type="match status" value="1"/>
</dbReference>
<dbReference type="SUPFAM" id="SSF47226">
    <property type="entry name" value="Histidine-containing phosphotransfer domain, HPT domain"/>
    <property type="match status" value="1"/>
</dbReference>
<dbReference type="CDD" id="cd16916">
    <property type="entry name" value="HATPase_CheA-like"/>
    <property type="match status" value="1"/>
</dbReference>
<comment type="function">
    <text evidence="13">Involved in the transmission of sensory signals from the chemoreceptors to the flagellar motors. CheA is autophosphorylated; it can transfer its phosphate group to either CheB or CheY.</text>
</comment>
<dbReference type="PANTHER" id="PTHR43395">
    <property type="entry name" value="SENSOR HISTIDINE KINASE CHEA"/>
    <property type="match status" value="1"/>
</dbReference>
<dbReference type="InterPro" id="IPR036641">
    <property type="entry name" value="HPT_dom_sf"/>
</dbReference>
<evidence type="ECO:0000256" key="11">
    <source>
        <dbReference type="ARBA" id="ARBA00022840"/>
    </source>
</evidence>
<evidence type="ECO:0000259" key="17">
    <source>
        <dbReference type="PROSITE" id="PS50894"/>
    </source>
</evidence>
<evidence type="ECO:0000256" key="13">
    <source>
        <dbReference type="ARBA" id="ARBA00035100"/>
    </source>
</evidence>
<dbReference type="SMART" id="SM00260">
    <property type="entry name" value="CheW"/>
    <property type="match status" value="1"/>
</dbReference>
<evidence type="ECO:0000256" key="10">
    <source>
        <dbReference type="ARBA" id="ARBA00022777"/>
    </source>
</evidence>
<dbReference type="GO" id="GO:0005524">
    <property type="term" value="F:ATP binding"/>
    <property type="evidence" value="ECO:0007669"/>
    <property type="project" value="UniProtKB-KW"/>
</dbReference>
<dbReference type="InterPro" id="IPR003594">
    <property type="entry name" value="HATPase_dom"/>
</dbReference>
<dbReference type="Gene3D" id="3.30.70.1110">
    <property type="entry name" value="Histidine kinase CheA-like, P2 response regulator-binding domain"/>
    <property type="match status" value="1"/>
</dbReference>
<evidence type="ECO:0000256" key="5">
    <source>
        <dbReference type="ARBA" id="ARBA00022490"/>
    </source>
</evidence>
<proteinExistence type="predicted"/>
<evidence type="ECO:0000256" key="1">
    <source>
        <dbReference type="ARBA" id="ARBA00000085"/>
    </source>
</evidence>
<dbReference type="Pfam" id="PF01584">
    <property type="entry name" value="CheW"/>
    <property type="match status" value="1"/>
</dbReference>
<dbReference type="Gene3D" id="1.20.120.160">
    <property type="entry name" value="HPT domain"/>
    <property type="match status" value="1"/>
</dbReference>
<dbReference type="OrthoDB" id="9803176at2"/>
<dbReference type="Gene3D" id="2.30.30.40">
    <property type="entry name" value="SH3 Domains"/>
    <property type="match status" value="1"/>
</dbReference>
<feature type="domain" description="HPt" evidence="17">
    <location>
        <begin position="4"/>
        <end position="108"/>
    </location>
</feature>
<dbReference type="Pfam" id="PF07194">
    <property type="entry name" value="P2"/>
    <property type="match status" value="1"/>
</dbReference>
<evidence type="ECO:0000256" key="12">
    <source>
        <dbReference type="ARBA" id="ARBA00023012"/>
    </source>
</evidence>
<evidence type="ECO:0000256" key="3">
    <source>
        <dbReference type="ARBA" id="ARBA00012438"/>
    </source>
</evidence>
<dbReference type="PROSITE" id="PS50894">
    <property type="entry name" value="HPT"/>
    <property type="match status" value="1"/>
</dbReference>
<keyword evidence="8" id="KW-0808">Transferase</keyword>
<dbReference type="InterPro" id="IPR037006">
    <property type="entry name" value="CheA-like_homodim_sf"/>
</dbReference>
<dbReference type="InterPro" id="IPR051315">
    <property type="entry name" value="Bact_Chemotaxis_CheA"/>
</dbReference>
<dbReference type="FunFam" id="3.30.565.10:FF:000016">
    <property type="entry name" value="Chemotaxis protein CheA, putative"/>
    <property type="match status" value="1"/>
</dbReference>
<dbReference type="InterPro" id="IPR004358">
    <property type="entry name" value="Sig_transdc_His_kin-like_C"/>
</dbReference>
<dbReference type="InterPro" id="IPR035891">
    <property type="entry name" value="CheY-binding_CheA"/>
</dbReference>
<evidence type="ECO:0000256" key="2">
    <source>
        <dbReference type="ARBA" id="ARBA00004496"/>
    </source>
</evidence>
<dbReference type="EC" id="2.7.13.3" evidence="3"/>
<dbReference type="InterPro" id="IPR002545">
    <property type="entry name" value="CheW-lke_dom"/>
</dbReference>
<keyword evidence="10" id="KW-0418">Kinase</keyword>
<dbReference type="eggNOG" id="COG0643">
    <property type="taxonomic scope" value="Bacteria"/>
</dbReference>
<reference evidence="18 19" key="1">
    <citation type="submission" date="2009-01" db="EMBL/GenBank/DDBJ databases">
        <authorList>
            <person name="Fraser-Liggett C.M."/>
            <person name="Mongodin E.F."/>
            <person name="Casjens B."/>
            <person name="Dunn J."/>
            <person name="Luft B."/>
            <person name="Qiu W."/>
            <person name="Schutzer S."/>
            <person name="Sebastian Y."/>
        </authorList>
    </citation>
    <scope>NUCLEOTIDE SEQUENCE [LARGE SCALE GENOMIC DNA]</scope>
    <source>
        <strain evidence="18 19">VS116</strain>
    </source>
</reference>
<feature type="domain" description="CheW-like" evidence="16">
    <location>
        <begin position="731"/>
        <end position="865"/>
    </location>
</feature>
<dbReference type="RefSeq" id="WP_006068881.1">
    <property type="nucleotide sequence ID" value="NZ_ABCY02000001.1"/>
</dbReference>
<dbReference type="eggNOG" id="COG2198">
    <property type="taxonomic scope" value="Bacteria"/>
</dbReference>
<evidence type="ECO:0000256" key="4">
    <source>
        <dbReference type="ARBA" id="ARBA00021495"/>
    </source>
</evidence>
<dbReference type="SUPFAM" id="SSF50341">
    <property type="entry name" value="CheW-like"/>
    <property type="match status" value="1"/>
</dbReference>
<comment type="caution">
    <text evidence="18">The sequence shown here is derived from an EMBL/GenBank/DDBJ whole genome shotgun (WGS) entry which is preliminary data.</text>
</comment>
<dbReference type="GO" id="GO:0005737">
    <property type="term" value="C:cytoplasm"/>
    <property type="evidence" value="ECO:0007669"/>
    <property type="project" value="UniProtKB-SubCell"/>
</dbReference>
<dbReference type="SMART" id="SM00073">
    <property type="entry name" value="HPT"/>
    <property type="match status" value="1"/>
</dbReference>
<keyword evidence="12" id="KW-0902">Two-component regulatory system</keyword>
<keyword evidence="6" id="KW-0145">Chemotaxis</keyword>
<dbReference type="Gene3D" id="3.30.565.10">
    <property type="entry name" value="Histidine kinase-like ATPase, C-terminal domain"/>
    <property type="match status" value="1"/>
</dbReference>
<evidence type="ECO:0000313" key="18">
    <source>
        <dbReference type="EMBL" id="EEF82080.1"/>
    </source>
</evidence>
<dbReference type="InterPro" id="IPR004105">
    <property type="entry name" value="CheA-like_dim"/>
</dbReference>
<accession>D6RW21</accession>
<dbReference type="HOGENOM" id="CLU_000650_3_2_12"/>
<dbReference type="SMART" id="SM01231">
    <property type="entry name" value="H-kinase_dim"/>
    <property type="match status" value="1"/>
</dbReference>
<dbReference type="GO" id="GO:0000155">
    <property type="term" value="F:phosphorelay sensor kinase activity"/>
    <property type="evidence" value="ECO:0007669"/>
    <property type="project" value="InterPro"/>
</dbReference>
<evidence type="ECO:0000256" key="6">
    <source>
        <dbReference type="ARBA" id="ARBA00022500"/>
    </source>
</evidence>
<keyword evidence="9" id="KW-0547">Nucleotide-binding</keyword>
<dbReference type="InterPro" id="IPR036061">
    <property type="entry name" value="CheW-like_dom_sf"/>
</dbReference>
<keyword evidence="19" id="KW-1185">Reference proteome</keyword>
<sequence>MEILDLENEELLGVFFEEAQNLVDILEENIMSLEDDPNNSDTIDEIFRAAHTLKGSSASLDIMELSDFTHIVEDVFDAIRDGKININNDLIDLLLNSLDVIKEMLALRLDGKVYLNDISDLKSKLKQFLVIDDQVFMNRIDENLNKNNFCLSKLDLEEIRESLGIGQKVLRISVIFNANANANSSSEVENGGIKIFNILKNLGSVLHTIPKYEQIIEDKFLTRVDYYLIYSDIEVVKKSLDPSSLIASYLVDEFNVEEELKNLVGKGLKDIDLNSNSVLNNSFDFTDNEISDLLLEIENQKLFKVRLYFVKDNPMATISGFQMLQALKSLGNIFKSIPDSSELLADKFFDFVVYYLISDVSADIIAKKINLPDVVSHFEIENVNLESLKSVSLKENDEMTLRANKSIKKNNPINVNLIRIDSKKIDYILNLVSEAVISKSSYNQINSEMITLFYNFNYFYDYQESFQRNFLIDLKIIFKDAGLTLEDEIESHINSLMSFKMEKSLNDISELRNSFFRLLQNFKMTSGRLSRIITDLHESVLKTRMLPISNIFSRFTRVVRDLSKKLNKIVNLEMEGEETELDKSVIDDLVDPLMHCVRNSMDHGLETVEERIKKGKSKAGTIILRAKNEGNVISIEIEDDGAGIDPKIIKRKLIEKGTIKEDAVYSDFELINLIFAPGFSTAGQVTDLSGRGVGLDVVKKSIEKLNGTILVESEIGLGTIFKIKLPLTLVIIQGLLVKSGPETYVIPLNNVLETHRITEHDIKLLENYHEVYNLRDEIISVLRLDKLFNITRDDSLIEKFLIVVNINNIKTAIVVDSILGEEDFVVKPIKDKFSSTAGVVGATTLGNGKVVLIIDVFKLFDLKKDTKE</sequence>
<evidence type="ECO:0000256" key="9">
    <source>
        <dbReference type="ARBA" id="ARBA00022741"/>
    </source>
</evidence>
<dbReference type="Gene3D" id="1.10.287.560">
    <property type="entry name" value="Histidine kinase CheA-like, homodimeric domain"/>
    <property type="match status" value="1"/>
</dbReference>
<dbReference type="InterPro" id="IPR005467">
    <property type="entry name" value="His_kinase_dom"/>
</dbReference>
<feature type="modified residue" description="Phosphohistidine" evidence="14">
    <location>
        <position position="51"/>
    </location>
</feature>
<dbReference type="SMART" id="SM00387">
    <property type="entry name" value="HATPase_c"/>
    <property type="match status" value="1"/>
</dbReference>
<dbReference type="CDD" id="cd00088">
    <property type="entry name" value="HPT"/>
    <property type="match status" value="1"/>
</dbReference>
<evidence type="ECO:0000256" key="8">
    <source>
        <dbReference type="ARBA" id="ARBA00022679"/>
    </source>
</evidence>
<comment type="subcellular location">
    <subcellularLocation>
        <location evidence="2">Cytoplasm</location>
    </subcellularLocation>
</comment>
<keyword evidence="7 14" id="KW-0597">Phosphoprotein</keyword>
<protein>
    <recommendedName>
        <fullName evidence="4">Chemotaxis protein CheA</fullName>
        <ecNumber evidence="3">2.7.13.3</ecNumber>
    </recommendedName>
</protein>